<keyword evidence="4" id="KW-1185">Reference proteome</keyword>
<evidence type="ECO:0000313" key="3">
    <source>
        <dbReference type="EMBL" id="KAK4412674.1"/>
    </source>
</evidence>
<feature type="coiled-coil region" evidence="1">
    <location>
        <begin position="215"/>
        <end position="257"/>
    </location>
</feature>
<reference evidence="3" key="2">
    <citation type="journal article" date="2024" name="Plant">
        <title>Genomic evolution and insights into agronomic trait innovations of Sesamum species.</title>
        <authorList>
            <person name="Miao H."/>
            <person name="Wang L."/>
            <person name="Qu L."/>
            <person name="Liu H."/>
            <person name="Sun Y."/>
            <person name="Le M."/>
            <person name="Wang Q."/>
            <person name="Wei S."/>
            <person name="Zheng Y."/>
            <person name="Lin W."/>
            <person name="Duan Y."/>
            <person name="Cao H."/>
            <person name="Xiong S."/>
            <person name="Wang X."/>
            <person name="Wei L."/>
            <person name="Li C."/>
            <person name="Ma Q."/>
            <person name="Ju M."/>
            <person name="Zhao R."/>
            <person name="Li G."/>
            <person name="Mu C."/>
            <person name="Tian Q."/>
            <person name="Mei H."/>
            <person name="Zhang T."/>
            <person name="Gao T."/>
            <person name="Zhang H."/>
        </authorList>
    </citation>
    <scope>NUCLEOTIDE SEQUENCE</scope>
    <source>
        <strain evidence="3">3651</strain>
    </source>
</reference>
<dbReference type="AlphaFoldDB" id="A0AAE1XJ39"/>
<evidence type="ECO:0000256" key="1">
    <source>
        <dbReference type="SAM" id="Coils"/>
    </source>
</evidence>
<evidence type="ECO:0000256" key="2">
    <source>
        <dbReference type="SAM" id="MobiDB-lite"/>
    </source>
</evidence>
<feature type="region of interest" description="Disordered" evidence="2">
    <location>
        <begin position="1"/>
        <end position="93"/>
    </location>
</feature>
<gene>
    <name evidence="3" type="ORF">Salat_2914500</name>
</gene>
<evidence type="ECO:0000313" key="4">
    <source>
        <dbReference type="Proteomes" id="UP001293254"/>
    </source>
</evidence>
<sequence>MEQVAETVENHAPARAAPRGPRVQEDGQNSEVAPGSSRVPGDCERERSPQTGDGSRGLKVPDQQGANGNTLDGDGVINSSMPSLETVPEVEGEVEGAVGLGSDTRRASSGGSTADDNPICAICVFAPEGSSMTAYNCGAALDDEREHEASSADHDTTSVSAPPTVWLRPLPSFSSGLATAAAPASFRFQNMWYRHPKFMALVEEVWGLPVPHSGMARLKEKLLRLKQHLRHWNKAVVGDIFRNLAQAETQAREAERQFDLAPTETNLATMNKATALLQRALSVEEDFWKQKLACKWVSEGR</sequence>
<protein>
    <submittedName>
        <fullName evidence="3">Uncharacterized protein</fullName>
    </submittedName>
</protein>
<name>A0AAE1XJ39_9LAMI</name>
<organism evidence="3 4">
    <name type="scientific">Sesamum alatum</name>
    <dbReference type="NCBI Taxonomy" id="300844"/>
    <lineage>
        <taxon>Eukaryota</taxon>
        <taxon>Viridiplantae</taxon>
        <taxon>Streptophyta</taxon>
        <taxon>Embryophyta</taxon>
        <taxon>Tracheophyta</taxon>
        <taxon>Spermatophyta</taxon>
        <taxon>Magnoliopsida</taxon>
        <taxon>eudicotyledons</taxon>
        <taxon>Gunneridae</taxon>
        <taxon>Pentapetalae</taxon>
        <taxon>asterids</taxon>
        <taxon>lamiids</taxon>
        <taxon>Lamiales</taxon>
        <taxon>Pedaliaceae</taxon>
        <taxon>Sesamum</taxon>
    </lineage>
</organism>
<comment type="caution">
    <text evidence="3">The sequence shown here is derived from an EMBL/GenBank/DDBJ whole genome shotgun (WGS) entry which is preliminary data.</text>
</comment>
<dbReference type="Proteomes" id="UP001293254">
    <property type="component" value="Unassembled WGS sequence"/>
</dbReference>
<keyword evidence="1" id="KW-0175">Coiled coil</keyword>
<dbReference type="EMBL" id="JACGWO010000013">
    <property type="protein sequence ID" value="KAK4412674.1"/>
    <property type="molecule type" value="Genomic_DNA"/>
</dbReference>
<reference evidence="3" key="1">
    <citation type="submission" date="2020-06" db="EMBL/GenBank/DDBJ databases">
        <authorList>
            <person name="Li T."/>
            <person name="Hu X."/>
            <person name="Zhang T."/>
            <person name="Song X."/>
            <person name="Zhang H."/>
            <person name="Dai N."/>
            <person name="Sheng W."/>
            <person name="Hou X."/>
            <person name="Wei L."/>
        </authorList>
    </citation>
    <scope>NUCLEOTIDE SEQUENCE</scope>
    <source>
        <strain evidence="3">3651</strain>
        <tissue evidence="3">Leaf</tissue>
    </source>
</reference>
<proteinExistence type="predicted"/>
<accession>A0AAE1XJ39</accession>